<evidence type="ECO:0000313" key="2">
    <source>
        <dbReference type="EMBL" id="KAJ6647035.1"/>
    </source>
</evidence>
<sequence>MRLKLKNNLIIDPKHKLPSSFQPVASNQEEVIKTESEHQIGSSTLSQATPSGNKDDSDTSVSDLNITVNNISLNQTGTAIAKSSPKVINTQTPQIRQTPRIP</sequence>
<feature type="compositionally biased region" description="Polar residues" evidence="1">
    <location>
        <begin position="86"/>
        <end position="102"/>
    </location>
</feature>
<evidence type="ECO:0000313" key="3">
    <source>
        <dbReference type="Proteomes" id="UP001151699"/>
    </source>
</evidence>
<reference evidence="2" key="1">
    <citation type="submission" date="2022-07" db="EMBL/GenBank/DDBJ databases">
        <authorList>
            <person name="Trinca V."/>
            <person name="Uliana J.V.C."/>
            <person name="Torres T.T."/>
            <person name="Ward R.J."/>
            <person name="Monesi N."/>
        </authorList>
    </citation>
    <scope>NUCLEOTIDE SEQUENCE</scope>
    <source>
        <strain evidence="2">HSMRA1968</strain>
        <tissue evidence="2">Whole embryos</tissue>
    </source>
</reference>
<protein>
    <submittedName>
        <fullName evidence="2">Uncharacterized protein</fullName>
    </submittedName>
</protein>
<gene>
    <name evidence="2" type="ORF">Bhyg_02253</name>
</gene>
<accession>A0A9Q0S8D5</accession>
<feature type="compositionally biased region" description="Polar residues" evidence="1">
    <location>
        <begin position="19"/>
        <end position="29"/>
    </location>
</feature>
<proteinExistence type="predicted"/>
<comment type="caution">
    <text evidence="2">The sequence shown here is derived from an EMBL/GenBank/DDBJ whole genome shotgun (WGS) entry which is preliminary data.</text>
</comment>
<dbReference type="AlphaFoldDB" id="A0A9Q0S8D5"/>
<keyword evidence="3" id="KW-1185">Reference proteome</keyword>
<evidence type="ECO:0000256" key="1">
    <source>
        <dbReference type="SAM" id="MobiDB-lite"/>
    </source>
</evidence>
<feature type="region of interest" description="Disordered" evidence="1">
    <location>
        <begin position="81"/>
        <end position="102"/>
    </location>
</feature>
<dbReference type="Proteomes" id="UP001151699">
    <property type="component" value="Chromosome A"/>
</dbReference>
<name>A0A9Q0S8D5_9DIPT</name>
<feature type="region of interest" description="Disordered" evidence="1">
    <location>
        <begin position="14"/>
        <end position="62"/>
    </location>
</feature>
<feature type="compositionally biased region" description="Polar residues" evidence="1">
    <location>
        <begin position="39"/>
        <end position="52"/>
    </location>
</feature>
<dbReference type="EMBL" id="WJQU01000001">
    <property type="protein sequence ID" value="KAJ6647035.1"/>
    <property type="molecule type" value="Genomic_DNA"/>
</dbReference>
<organism evidence="2 3">
    <name type="scientific">Pseudolycoriella hygida</name>
    <dbReference type="NCBI Taxonomy" id="35572"/>
    <lineage>
        <taxon>Eukaryota</taxon>
        <taxon>Metazoa</taxon>
        <taxon>Ecdysozoa</taxon>
        <taxon>Arthropoda</taxon>
        <taxon>Hexapoda</taxon>
        <taxon>Insecta</taxon>
        <taxon>Pterygota</taxon>
        <taxon>Neoptera</taxon>
        <taxon>Endopterygota</taxon>
        <taxon>Diptera</taxon>
        <taxon>Nematocera</taxon>
        <taxon>Sciaroidea</taxon>
        <taxon>Sciaridae</taxon>
        <taxon>Pseudolycoriella</taxon>
    </lineage>
</organism>